<dbReference type="AlphaFoldDB" id="I0SES8"/>
<keyword evidence="2" id="KW-1185">Reference proteome</keyword>
<evidence type="ECO:0000313" key="1">
    <source>
        <dbReference type="EMBL" id="EID21881.1"/>
    </source>
</evidence>
<dbReference type="Proteomes" id="UP000003245">
    <property type="component" value="Unassembled WGS sequence"/>
</dbReference>
<accession>I0SES8</accession>
<organism evidence="1 2">
    <name type="scientific">Streptococcus anginosus subsp. whileyi CCUG 39159</name>
    <dbReference type="NCBI Taxonomy" id="1095729"/>
    <lineage>
        <taxon>Bacteria</taxon>
        <taxon>Bacillati</taxon>
        <taxon>Bacillota</taxon>
        <taxon>Bacilli</taxon>
        <taxon>Lactobacillales</taxon>
        <taxon>Streptococcaceae</taxon>
        <taxon>Streptococcus</taxon>
        <taxon>Streptococcus anginosus group</taxon>
    </lineage>
</organism>
<reference evidence="1 2" key="1">
    <citation type="submission" date="2012-01" db="EMBL/GenBank/DDBJ databases">
        <authorList>
            <person name="Harkins D.M."/>
            <person name="Madupu R."/>
            <person name="Durkin A.S."/>
            <person name="Torralba M."/>
            <person name="Methe B."/>
            <person name="Sutton G.G."/>
            <person name="Nelson K.E."/>
        </authorList>
    </citation>
    <scope>NUCLEOTIDE SEQUENCE [LARGE SCALE GENOMIC DNA]</scope>
    <source>
        <strain evidence="1 2">CCUG 39159</strain>
    </source>
</reference>
<name>I0SES8_STRAP</name>
<dbReference type="InterPro" id="IPR012545">
    <property type="entry name" value="DUF1697"/>
</dbReference>
<evidence type="ECO:0000313" key="2">
    <source>
        <dbReference type="Proteomes" id="UP000003245"/>
    </source>
</evidence>
<dbReference type="SUPFAM" id="SSF160379">
    <property type="entry name" value="SP0830-like"/>
    <property type="match status" value="1"/>
</dbReference>
<proteinExistence type="predicted"/>
<sequence length="62" mass="6959">MADLKADLAGLGFENPISYINSGNLFFDSQEHEKKIRTILTAYFSQSYDFPIPFVLLSSAIL</sequence>
<dbReference type="PATRIC" id="fig|1095729.3.peg.985"/>
<dbReference type="Pfam" id="PF08002">
    <property type="entry name" value="DUF1697"/>
    <property type="match status" value="1"/>
</dbReference>
<gene>
    <name evidence="1" type="ORF">HMPREF1043_0726</name>
</gene>
<protein>
    <submittedName>
        <fullName evidence="1">PF08002 domain protein</fullName>
    </submittedName>
</protein>
<comment type="caution">
    <text evidence="1">The sequence shown here is derived from an EMBL/GenBank/DDBJ whole genome shotgun (WGS) entry which is preliminary data.</text>
</comment>
<dbReference type="Gene3D" id="3.30.70.1280">
    <property type="entry name" value="SP0830-like domains"/>
    <property type="match status" value="1"/>
</dbReference>
<dbReference type="EMBL" id="AICP01000038">
    <property type="protein sequence ID" value="EID21881.1"/>
    <property type="molecule type" value="Genomic_DNA"/>
</dbReference>